<evidence type="ECO:0000313" key="5">
    <source>
        <dbReference type="EMBL" id="KGM86117.1"/>
    </source>
</evidence>
<accession>A0A0A0HEG7</accession>
<sequence>MKRLAEKVTLITGGAAGIGLETARLFLSEGAKVALVDLHVDDLSDAAGDLGNPDDLLTIAADVSSVEDCKRYVAQTVEKFGRIDVFFNNAGVEGMVAPLVDQKIEDFDRVMAVNVRGAFLGLQHVLPVMTGQQSGSVINMSSIAGLKGSPNVAPYITSKHAVVGLTRAAAIEVAGHNVRVNSVHPSPVNTRMMRSLEEGFNPGHGDEVKQQLAGTIPLGRYGESIEIANLVLFLASDESAFITGAQYPIDGGMSAG</sequence>
<comment type="similarity">
    <text evidence="1">Belongs to the short-chain dehydrogenases/reductases (SDR) family.</text>
</comment>
<dbReference type="HOGENOM" id="CLU_010194_1_0_5"/>
<comment type="caution">
    <text evidence="5">The sequence shown here is derived from an EMBL/GenBank/DDBJ whole genome shotgun (WGS) entry which is preliminary data.</text>
</comment>
<dbReference type="CDD" id="cd05233">
    <property type="entry name" value="SDR_c"/>
    <property type="match status" value="1"/>
</dbReference>
<dbReference type="Pfam" id="PF13561">
    <property type="entry name" value="adh_short_C2"/>
    <property type="match status" value="1"/>
</dbReference>
<dbReference type="Proteomes" id="UP000030021">
    <property type="component" value="Unassembled WGS sequence"/>
</dbReference>
<dbReference type="SUPFAM" id="SSF51735">
    <property type="entry name" value="NAD(P)-binding Rossmann-fold domains"/>
    <property type="match status" value="1"/>
</dbReference>
<dbReference type="InterPro" id="IPR036291">
    <property type="entry name" value="NAD(P)-bd_dom_sf"/>
</dbReference>
<keyword evidence="2" id="KW-0560">Oxidoreductase</keyword>
<evidence type="ECO:0000256" key="2">
    <source>
        <dbReference type="ARBA" id="ARBA00023002"/>
    </source>
</evidence>
<evidence type="ECO:0000313" key="6">
    <source>
        <dbReference type="Proteomes" id="UP000030021"/>
    </source>
</evidence>
<dbReference type="NCBIfam" id="NF005559">
    <property type="entry name" value="PRK07231.1"/>
    <property type="match status" value="1"/>
</dbReference>
<reference evidence="5 6" key="1">
    <citation type="submission" date="2013-01" db="EMBL/GenBank/DDBJ databases">
        <authorList>
            <person name="Fiebig A."/>
            <person name="Goeker M."/>
            <person name="Klenk H.-P.P."/>
        </authorList>
    </citation>
    <scope>NUCLEOTIDE SEQUENCE [LARGE SCALE GENOMIC DNA]</scope>
    <source>
        <strain evidence="5 6">DSM 17069</strain>
    </source>
</reference>
<evidence type="ECO:0000256" key="1">
    <source>
        <dbReference type="ARBA" id="ARBA00006484"/>
    </source>
</evidence>
<dbReference type="AlphaFoldDB" id="A0A0A0HEG7"/>
<feature type="domain" description="Ketoreductase" evidence="4">
    <location>
        <begin position="7"/>
        <end position="177"/>
    </location>
</feature>
<name>A0A0A0HEG7_9RHOB</name>
<dbReference type="PATRIC" id="fig|1288298.3.peg.3993"/>
<protein>
    <submittedName>
        <fullName evidence="5">Dehydrogenase</fullName>
    </submittedName>
</protein>
<dbReference type="InterPro" id="IPR057326">
    <property type="entry name" value="KR_dom"/>
</dbReference>
<dbReference type="SMART" id="SM00822">
    <property type="entry name" value="PKS_KR"/>
    <property type="match status" value="1"/>
</dbReference>
<dbReference type="FunFam" id="3.40.50.720:FF:000084">
    <property type="entry name" value="Short-chain dehydrogenase reductase"/>
    <property type="match status" value="1"/>
</dbReference>
<dbReference type="PANTHER" id="PTHR24321">
    <property type="entry name" value="DEHYDROGENASES, SHORT CHAIN"/>
    <property type="match status" value="1"/>
</dbReference>
<organism evidence="5 6">
    <name type="scientific">Roseovarius mucosus DSM 17069</name>
    <dbReference type="NCBI Taxonomy" id="1288298"/>
    <lineage>
        <taxon>Bacteria</taxon>
        <taxon>Pseudomonadati</taxon>
        <taxon>Pseudomonadota</taxon>
        <taxon>Alphaproteobacteria</taxon>
        <taxon>Rhodobacterales</taxon>
        <taxon>Roseobacteraceae</taxon>
        <taxon>Roseovarius</taxon>
    </lineage>
</organism>
<dbReference type="GO" id="GO:0016491">
    <property type="term" value="F:oxidoreductase activity"/>
    <property type="evidence" value="ECO:0007669"/>
    <property type="project" value="UniProtKB-KW"/>
</dbReference>
<keyword evidence="3" id="KW-0520">NAD</keyword>
<dbReference type="PRINTS" id="PR00081">
    <property type="entry name" value="GDHRDH"/>
</dbReference>
<dbReference type="OrthoDB" id="9779623at2"/>
<dbReference type="EMBL" id="AONH01000024">
    <property type="protein sequence ID" value="KGM86117.1"/>
    <property type="molecule type" value="Genomic_DNA"/>
</dbReference>
<dbReference type="InterPro" id="IPR002347">
    <property type="entry name" value="SDR_fam"/>
</dbReference>
<proteinExistence type="inferred from homology"/>
<dbReference type="PANTHER" id="PTHR24321:SF8">
    <property type="entry name" value="ESTRADIOL 17-BETA-DEHYDROGENASE 8-RELATED"/>
    <property type="match status" value="1"/>
</dbReference>
<dbReference type="Gene3D" id="3.40.50.720">
    <property type="entry name" value="NAD(P)-binding Rossmann-like Domain"/>
    <property type="match status" value="1"/>
</dbReference>
<dbReference type="PRINTS" id="PR00080">
    <property type="entry name" value="SDRFAMILY"/>
</dbReference>
<dbReference type="RefSeq" id="WP_008282900.1">
    <property type="nucleotide sequence ID" value="NZ_KN293988.1"/>
</dbReference>
<dbReference type="eggNOG" id="COG1028">
    <property type="taxonomic scope" value="Bacteria"/>
</dbReference>
<evidence type="ECO:0000256" key="3">
    <source>
        <dbReference type="ARBA" id="ARBA00023027"/>
    </source>
</evidence>
<evidence type="ECO:0000259" key="4">
    <source>
        <dbReference type="SMART" id="SM00822"/>
    </source>
</evidence>
<gene>
    <name evidence="5" type="ORF">rosmuc_03991</name>
</gene>